<dbReference type="PANTHER" id="PTHR11439">
    <property type="entry name" value="GAG-POL-RELATED RETROTRANSPOSON"/>
    <property type="match status" value="1"/>
</dbReference>
<dbReference type="AlphaFoldDB" id="A0A1W5DEM3"/>
<dbReference type="InterPro" id="IPR013103">
    <property type="entry name" value="RVT_2"/>
</dbReference>
<proteinExistence type="predicted"/>
<dbReference type="SUPFAM" id="SSF56672">
    <property type="entry name" value="DNA/RNA polymerases"/>
    <property type="match status" value="1"/>
</dbReference>
<keyword evidence="2" id="KW-0695">RNA-directed DNA polymerase</keyword>
<sequence>MENEDFLFKARWVVKGYTQREGIDYTKTYASVVNKATTKIILAVAAARGYYIKQMDIVTAFLYGPLEEEVYMEQPTGFGAKGKEDLTISTTLKGLGFQLSKYDHGLFLNPKKPAYITIYVDDIHLIGPDKEYIDSVKANIASHYKIKDLGPTVSYLGLEISRNRANRTLTISQKTYVESVLEAHGMADCKPALTPMETGIVLQKSDEEYTPSQDFTTRYQSMLSSIIYIMLQTRPDIAYTVSKLSQYSSKPNEKHLQALKQVLRYLSGMKDLGWGCDIDNGKSTSGYIFQLYGGSVSWSSQKQVTVTKSTCEAKYMGQSDAASEAVWICGLLEDLGLFPNRPTTLNADNHGAIRLASNPKNHR</sequence>
<keyword evidence="2" id="KW-0808">Transferase</keyword>
<dbReference type="InterPro" id="IPR043502">
    <property type="entry name" value="DNA/RNA_pol_sf"/>
</dbReference>
<dbReference type="PANTHER" id="PTHR11439:SF483">
    <property type="entry name" value="PEPTIDE SYNTHASE GLIP-LIKE, PUTATIVE (AFU_ORTHOLOGUE AFUA_3G12920)-RELATED"/>
    <property type="match status" value="1"/>
</dbReference>
<reference evidence="3" key="1">
    <citation type="submission" date="2017-03" db="EMBL/GenBank/DDBJ databases">
        <authorList>
            <person name="Sharma R."/>
            <person name="Thines M."/>
        </authorList>
    </citation>
    <scope>NUCLEOTIDE SEQUENCE [LARGE SCALE GENOMIC DNA]</scope>
</reference>
<organism evidence="2 3">
    <name type="scientific">Lasallia pustulata</name>
    <dbReference type="NCBI Taxonomy" id="136370"/>
    <lineage>
        <taxon>Eukaryota</taxon>
        <taxon>Fungi</taxon>
        <taxon>Dikarya</taxon>
        <taxon>Ascomycota</taxon>
        <taxon>Pezizomycotina</taxon>
        <taxon>Lecanoromycetes</taxon>
        <taxon>OSLEUM clade</taxon>
        <taxon>Umbilicariomycetidae</taxon>
        <taxon>Umbilicariales</taxon>
        <taxon>Umbilicariaceae</taxon>
        <taxon>Lasallia</taxon>
    </lineage>
</organism>
<feature type="domain" description="Reverse transcriptase Ty1/copia-type" evidence="1">
    <location>
        <begin position="6"/>
        <end position="84"/>
    </location>
</feature>
<dbReference type="CDD" id="cd09272">
    <property type="entry name" value="RNase_HI_RT_Ty1"/>
    <property type="match status" value="1"/>
</dbReference>
<dbReference type="Pfam" id="PF07727">
    <property type="entry name" value="RVT_2"/>
    <property type="match status" value="2"/>
</dbReference>
<feature type="domain" description="Reverse transcriptase Ty1/copia-type" evidence="1">
    <location>
        <begin position="87"/>
        <end position="197"/>
    </location>
</feature>
<keyword evidence="3" id="KW-1185">Reference proteome</keyword>
<dbReference type="EMBL" id="FWEW01003834">
    <property type="protein sequence ID" value="SLM41329.1"/>
    <property type="molecule type" value="Genomic_DNA"/>
</dbReference>
<evidence type="ECO:0000259" key="1">
    <source>
        <dbReference type="Pfam" id="PF07727"/>
    </source>
</evidence>
<name>A0A1W5DEM3_9LECA</name>
<evidence type="ECO:0000313" key="2">
    <source>
        <dbReference type="EMBL" id="SLM41329.1"/>
    </source>
</evidence>
<accession>A0A1W5DEM3</accession>
<dbReference type="Proteomes" id="UP000192927">
    <property type="component" value="Unassembled WGS sequence"/>
</dbReference>
<evidence type="ECO:0000313" key="3">
    <source>
        <dbReference type="Proteomes" id="UP000192927"/>
    </source>
</evidence>
<protein>
    <submittedName>
        <fullName evidence="2">Reverse transcriptase, RNA-dependent DNA polymerase</fullName>
    </submittedName>
</protein>
<keyword evidence="2" id="KW-0548">Nucleotidyltransferase</keyword>
<dbReference type="GO" id="GO:0003964">
    <property type="term" value="F:RNA-directed DNA polymerase activity"/>
    <property type="evidence" value="ECO:0007669"/>
    <property type="project" value="UniProtKB-KW"/>
</dbReference>